<organism evidence="1 2">
    <name type="scientific">Pseudocercospora fijiensis (strain CIRAD86)</name>
    <name type="common">Black leaf streak disease fungus</name>
    <name type="synonym">Mycosphaerella fijiensis</name>
    <dbReference type="NCBI Taxonomy" id="383855"/>
    <lineage>
        <taxon>Eukaryota</taxon>
        <taxon>Fungi</taxon>
        <taxon>Dikarya</taxon>
        <taxon>Ascomycota</taxon>
        <taxon>Pezizomycotina</taxon>
        <taxon>Dothideomycetes</taxon>
        <taxon>Dothideomycetidae</taxon>
        <taxon>Mycosphaerellales</taxon>
        <taxon>Mycosphaerellaceae</taxon>
        <taxon>Pseudocercospora</taxon>
    </lineage>
</organism>
<name>N1Q8K3_PSEFD</name>
<protein>
    <submittedName>
        <fullName evidence="1">Uncharacterized protein</fullName>
    </submittedName>
</protein>
<dbReference type="GeneID" id="19332305"/>
<evidence type="ECO:0000313" key="2">
    <source>
        <dbReference type="Proteomes" id="UP000016932"/>
    </source>
</evidence>
<gene>
    <name evidence="1" type="ORF">MYCFIDRAFT_169060</name>
</gene>
<evidence type="ECO:0000313" key="1">
    <source>
        <dbReference type="EMBL" id="EME87198.1"/>
    </source>
</evidence>
<dbReference type="RefSeq" id="XP_007920730.1">
    <property type="nucleotide sequence ID" value="XM_007922539.1"/>
</dbReference>
<dbReference type="VEuPathDB" id="FungiDB:MYCFIDRAFT_169060"/>
<reference evidence="1 2" key="1">
    <citation type="journal article" date="2012" name="PLoS Pathog.">
        <title>Diverse lifestyles and strategies of plant pathogenesis encoded in the genomes of eighteen Dothideomycetes fungi.</title>
        <authorList>
            <person name="Ohm R.A."/>
            <person name="Feau N."/>
            <person name="Henrissat B."/>
            <person name="Schoch C.L."/>
            <person name="Horwitz B.A."/>
            <person name="Barry K.W."/>
            <person name="Condon B.J."/>
            <person name="Copeland A.C."/>
            <person name="Dhillon B."/>
            <person name="Glaser F."/>
            <person name="Hesse C.N."/>
            <person name="Kosti I."/>
            <person name="LaButti K."/>
            <person name="Lindquist E.A."/>
            <person name="Lucas S."/>
            <person name="Salamov A.A."/>
            <person name="Bradshaw R.E."/>
            <person name="Ciuffetti L."/>
            <person name="Hamelin R.C."/>
            <person name="Kema G.H.J."/>
            <person name="Lawrence C."/>
            <person name="Scott J.A."/>
            <person name="Spatafora J.W."/>
            <person name="Turgeon B.G."/>
            <person name="de Wit P.J.G.M."/>
            <person name="Zhong S."/>
            <person name="Goodwin S.B."/>
            <person name="Grigoriev I.V."/>
        </authorList>
    </citation>
    <scope>NUCLEOTIDE SEQUENCE [LARGE SCALE GENOMIC DNA]</scope>
    <source>
        <strain evidence="1 2">CIRAD86</strain>
    </source>
</reference>
<dbReference type="AlphaFoldDB" id="N1Q8K3"/>
<sequence>MGQKIGSGREFVGWSACRIEAKVTRDWPLVIYLPFYIVLLACFAPDRRVAIANDIGVFGKGDLAAKDQARHR</sequence>
<dbReference type="Proteomes" id="UP000016932">
    <property type="component" value="Unassembled WGS sequence"/>
</dbReference>
<dbReference type="EMBL" id="KB446555">
    <property type="protein sequence ID" value="EME87198.1"/>
    <property type="molecule type" value="Genomic_DNA"/>
</dbReference>
<dbReference type="KEGG" id="pfj:MYCFIDRAFT_169060"/>
<keyword evidence="2" id="KW-1185">Reference proteome</keyword>
<proteinExistence type="predicted"/>
<accession>N1Q8K3</accession>
<dbReference type="HOGENOM" id="CLU_2723272_0_0_1"/>